<proteinExistence type="predicted"/>
<protein>
    <recommendedName>
        <fullName evidence="4">IPT/TIG domain-containing protein</fullName>
    </recommendedName>
</protein>
<evidence type="ECO:0008006" key="4">
    <source>
        <dbReference type="Google" id="ProtNLM"/>
    </source>
</evidence>
<organism evidence="2 3">
    <name type="scientific">Virgisporangium ochraceum</name>
    <dbReference type="NCBI Taxonomy" id="65505"/>
    <lineage>
        <taxon>Bacteria</taxon>
        <taxon>Bacillati</taxon>
        <taxon>Actinomycetota</taxon>
        <taxon>Actinomycetes</taxon>
        <taxon>Micromonosporales</taxon>
        <taxon>Micromonosporaceae</taxon>
        <taxon>Virgisporangium</taxon>
    </lineage>
</organism>
<reference evidence="2" key="1">
    <citation type="submission" date="2021-01" db="EMBL/GenBank/DDBJ databases">
        <title>Whole genome shotgun sequence of Virgisporangium ochraceum NBRC 16418.</title>
        <authorList>
            <person name="Komaki H."/>
            <person name="Tamura T."/>
        </authorList>
    </citation>
    <scope>NUCLEOTIDE SEQUENCE</scope>
    <source>
        <strain evidence="2">NBRC 16418</strain>
    </source>
</reference>
<dbReference type="EMBL" id="BOPH01000082">
    <property type="protein sequence ID" value="GIJ70748.1"/>
    <property type="molecule type" value="Genomic_DNA"/>
</dbReference>
<keyword evidence="3" id="KW-1185">Reference proteome</keyword>
<feature type="region of interest" description="Disordered" evidence="1">
    <location>
        <begin position="225"/>
        <end position="245"/>
    </location>
</feature>
<evidence type="ECO:0000313" key="3">
    <source>
        <dbReference type="Proteomes" id="UP000635606"/>
    </source>
</evidence>
<dbReference type="RefSeq" id="WP_203930642.1">
    <property type="nucleotide sequence ID" value="NZ_BOPH01000082.1"/>
</dbReference>
<evidence type="ECO:0000256" key="1">
    <source>
        <dbReference type="SAM" id="MobiDB-lite"/>
    </source>
</evidence>
<accession>A0A8J3ZYU7</accession>
<dbReference type="AlphaFoldDB" id="A0A8J3ZYU7"/>
<dbReference type="Proteomes" id="UP000635606">
    <property type="component" value="Unassembled WGS sequence"/>
</dbReference>
<sequence length="385" mass="38254">MPFVRSWRNSRPVVGATVASVLSVVALVPAFPTSAGVITGGDIVVSSPVSGAVAANTPNLAILLELTAPAGITLGQDLIEAVDLGADRCRDLEPFLIPGTSLVLLTTPDNAVDDSLDGCAPTADPTVGETVTITFANGGSDTWAKTGSGLVFVEPPAIAAAHTNPVFTENSAALPAGSRVTRLLSTGDQRVRITAAHTFAFSGGADAGLAVTVGGEAATEVTAWSRADPTTPLTGPASDDDKGNTLSFRTAADLTASADPSITITQNGISQTFTAADTGLTIVAAPVVTGVSPGYVRAGSTATVTLIGTGFAAGTTATVCGDTVSPGEPNADGTSMTISVDTTEIVDDADGLGIGTFAGVCPVVLTADSVDSPISDRSAIAILSE</sequence>
<comment type="caution">
    <text evidence="2">The sequence shown here is derived from an EMBL/GenBank/DDBJ whole genome shotgun (WGS) entry which is preliminary data.</text>
</comment>
<gene>
    <name evidence="2" type="ORF">Voc01_056650</name>
</gene>
<name>A0A8J3ZYU7_9ACTN</name>
<evidence type="ECO:0000313" key="2">
    <source>
        <dbReference type="EMBL" id="GIJ70748.1"/>
    </source>
</evidence>